<dbReference type="OMA" id="MGRFETM"/>
<dbReference type="STRING" id="1287680.R1GQI0"/>
<name>R1GQI0_BOTPV</name>
<gene>
    <name evidence="2" type="ORF">UCRNP2_2741</name>
</gene>
<feature type="region of interest" description="Disordered" evidence="1">
    <location>
        <begin position="124"/>
        <end position="143"/>
    </location>
</feature>
<dbReference type="AlphaFoldDB" id="R1GQI0"/>
<accession>R1GQI0</accession>
<dbReference type="HOGENOM" id="CLU_1679218_0_0_1"/>
<dbReference type="eggNOG" id="KOG1969">
    <property type="taxonomic scope" value="Eukaryota"/>
</dbReference>
<protein>
    <submittedName>
        <fullName evidence="2">Putative sister chromatid cohesion factor protein</fullName>
    </submittedName>
</protein>
<evidence type="ECO:0000313" key="2">
    <source>
        <dbReference type="EMBL" id="EOD50491.1"/>
    </source>
</evidence>
<evidence type="ECO:0000313" key="3">
    <source>
        <dbReference type="Proteomes" id="UP000013521"/>
    </source>
</evidence>
<dbReference type="EMBL" id="KB915971">
    <property type="protein sequence ID" value="EOD50491.1"/>
    <property type="molecule type" value="Genomic_DNA"/>
</dbReference>
<evidence type="ECO:0000256" key="1">
    <source>
        <dbReference type="SAM" id="MobiDB-lite"/>
    </source>
</evidence>
<organism evidence="2 3">
    <name type="scientific">Botryosphaeria parva (strain UCR-NP2)</name>
    <name type="common">Grapevine canker fungus</name>
    <name type="synonym">Neofusicoccum parvum</name>
    <dbReference type="NCBI Taxonomy" id="1287680"/>
    <lineage>
        <taxon>Eukaryota</taxon>
        <taxon>Fungi</taxon>
        <taxon>Dikarya</taxon>
        <taxon>Ascomycota</taxon>
        <taxon>Pezizomycotina</taxon>
        <taxon>Dothideomycetes</taxon>
        <taxon>Dothideomycetes incertae sedis</taxon>
        <taxon>Botryosphaeriales</taxon>
        <taxon>Botryosphaeriaceae</taxon>
        <taxon>Neofusicoccum</taxon>
    </lineage>
</organism>
<sequence length="170" mass="19213">MAATGVRFEKSRVEFGADTRGGGWIYRMEPPLDTMGRFETMDGAGQKDDKVRYAVRQILDAEFRKESLRLDLEARKRRGGAMGLDDEMLGEEVDLKQVAAAAEKKIVVKKDFFGRVVAQAVPMTPVEKEKSRKEREGREEEDEQVWVSFHEGFSNAVRKPITMSELLGGL</sequence>
<feature type="compositionally biased region" description="Basic and acidic residues" evidence="1">
    <location>
        <begin position="126"/>
        <end position="138"/>
    </location>
</feature>
<dbReference type="KEGG" id="npa:UCRNP2_2741"/>
<dbReference type="OrthoDB" id="2195431at2759"/>
<dbReference type="Proteomes" id="UP000013521">
    <property type="component" value="Unassembled WGS sequence"/>
</dbReference>
<reference evidence="3" key="1">
    <citation type="journal article" date="2013" name="Genome Announc.">
        <title>Draft genome sequence of Neofusicoccum parvum isolate UCR-NP2, a fungal vascular pathogen associated with grapevine cankers.</title>
        <authorList>
            <person name="Blanco-Ulate B."/>
            <person name="Rolshausen P."/>
            <person name="Cantu D."/>
        </authorList>
    </citation>
    <scope>NUCLEOTIDE SEQUENCE [LARGE SCALE GENOMIC DNA]</scope>
    <source>
        <strain evidence="3">UCR-NP2</strain>
    </source>
</reference>
<proteinExistence type="predicted"/>